<evidence type="ECO:0000256" key="8">
    <source>
        <dbReference type="ARBA" id="ARBA00022989"/>
    </source>
</evidence>
<dbReference type="InterPro" id="IPR010617">
    <property type="entry name" value="TMEM175-like"/>
</dbReference>
<feature type="transmembrane region" description="Helical" evidence="13">
    <location>
        <begin position="35"/>
        <end position="58"/>
    </location>
</feature>
<dbReference type="PANTHER" id="PTHR31462:SF5">
    <property type="entry name" value="ENDOSOMAL_LYSOSOMAL PROTON CHANNEL TMEM175"/>
    <property type="match status" value="1"/>
</dbReference>
<reference evidence="15" key="1">
    <citation type="submission" date="2015-07" db="EMBL/GenBank/DDBJ databases">
        <title>Lactobacillus ginsenosidimutans/EMML 3141/ whole genome sequencing.</title>
        <authorList>
            <person name="Kim M.K."/>
            <person name="Im W.-T."/>
            <person name="Srinivasan S."/>
            <person name="Lee J.-J."/>
        </authorList>
    </citation>
    <scope>NUCLEOTIDE SEQUENCE [LARGE SCALE GENOMIC DNA]</scope>
    <source>
        <strain evidence="15">EMML 3041</strain>
    </source>
</reference>
<evidence type="ECO:0000256" key="6">
    <source>
        <dbReference type="ARBA" id="ARBA00022826"/>
    </source>
</evidence>
<name>A0A0H4QGW7_9LACO</name>
<evidence type="ECO:0000256" key="12">
    <source>
        <dbReference type="ARBA" id="ARBA00034430"/>
    </source>
</evidence>
<dbReference type="GO" id="GO:0005267">
    <property type="term" value="F:potassium channel activity"/>
    <property type="evidence" value="ECO:0007669"/>
    <property type="project" value="UniProtKB-KW"/>
</dbReference>
<evidence type="ECO:0000313" key="14">
    <source>
        <dbReference type="EMBL" id="AKP66256.1"/>
    </source>
</evidence>
<evidence type="ECO:0000256" key="3">
    <source>
        <dbReference type="ARBA" id="ARBA00022448"/>
    </source>
</evidence>
<comment type="similarity">
    <text evidence="2">Belongs to the TMEM175 family.</text>
</comment>
<dbReference type="EMBL" id="CP012034">
    <property type="protein sequence ID" value="AKP66256.1"/>
    <property type="molecule type" value="Genomic_DNA"/>
</dbReference>
<dbReference type="Proteomes" id="UP000036106">
    <property type="component" value="Chromosome"/>
</dbReference>
<keyword evidence="11" id="KW-0407">Ion channel</keyword>
<comment type="subcellular location">
    <subcellularLocation>
        <location evidence="1">Membrane</location>
        <topology evidence="1">Multi-pass membrane protein</topology>
    </subcellularLocation>
</comment>
<keyword evidence="10 13" id="KW-0472">Membrane</keyword>
<keyword evidence="4" id="KW-0633">Potassium transport</keyword>
<protein>
    <submittedName>
        <fullName evidence="14">Membrane protein</fullName>
    </submittedName>
</protein>
<evidence type="ECO:0000256" key="7">
    <source>
        <dbReference type="ARBA" id="ARBA00022958"/>
    </source>
</evidence>
<dbReference type="GO" id="GO:0016020">
    <property type="term" value="C:membrane"/>
    <property type="evidence" value="ECO:0007669"/>
    <property type="project" value="UniProtKB-SubCell"/>
</dbReference>
<evidence type="ECO:0000256" key="11">
    <source>
        <dbReference type="ARBA" id="ARBA00023303"/>
    </source>
</evidence>
<evidence type="ECO:0000256" key="13">
    <source>
        <dbReference type="SAM" id="Phobius"/>
    </source>
</evidence>
<keyword evidence="5 13" id="KW-0812">Transmembrane</keyword>
<dbReference type="RefSeq" id="WP_048702531.1">
    <property type="nucleotide sequence ID" value="NZ_CP012034.1"/>
</dbReference>
<comment type="catalytic activity">
    <reaction evidence="12">
        <text>K(+)(in) = K(+)(out)</text>
        <dbReference type="Rhea" id="RHEA:29463"/>
        <dbReference type="ChEBI" id="CHEBI:29103"/>
    </reaction>
</comment>
<feature type="transmembrane region" description="Helical" evidence="13">
    <location>
        <begin position="157"/>
        <end position="186"/>
    </location>
</feature>
<evidence type="ECO:0000256" key="9">
    <source>
        <dbReference type="ARBA" id="ARBA00023065"/>
    </source>
</evidence>
<evidence type="ECO:0000313" key="15">
    <source>
        <dbReference type="Proteomes" id="UP000036106"/>
    </source>
</evidence>
<dbReference type="AlphaFoldDB" id="A0A0H4QGW7"/>
<dbReference type="PANTHER" id="PTHR31462">
    <property type="entry name" value="ENDOSOMAL/LYSOSOMAL POTASSIUM CHANNEL TMEM175"/>
    <property type="match status" value="1"/>
</dbReference>
<keyword evidence="8 13" id="KW-1133">Transmembrane helix</keyword>
<dbReference type="OrthoDB" id="7626281at2"/>
<gene>
    <name evidence="14" type="ORF">ABM34_00960</name>
</gene>
<feature type="transmembrane region" description="Helical" evidence="13">
    <location>
        <begin position="107"/>
        <end position="127"/>
    </location>
</feature>
<dbReference type="KEGG" id="lgn:ABM34_00960"/>
<evidence type="ECO:0000256" key="4">
    <source>
        <dbReference type="ARBA" id="ARBA00022538"/>
    </source>
</evidence>
<evidence type="ECO:0000256" key="1">
    <source>
        <dbReference type="ARBA" id="ARBA00004141"/>
    </source>
</evidence>
<accession>A0A0H4QGW7</accession>
<keyword evidence="3" id="KW-0813">Transport</keyword>
<feature type="transmembrane region" description="Helical" evidence="13">
    <location>
        <begin position="6"/>
        <end position="23"/>
    </location>
</feature>
<evidence type="ECO:0000256" key="5">
    <source>
        <dbReference type="ARBA" id="ARBA00022692"/>
    </source>
</evidence>
<dbReference type="PATRIC" id="fig|1007676.4.peg.202"/>
<dbReference type="Pfam" id="PF06736">
    <property type="entry name" value="TMEM175"/>
    <property type="match status" value="1"/>
</dbReference>
<keyword evidence="15" id="KW-1185">Reference proteome</keyword>
<sequence>MNKGRVEAFTDAIIAIILTIMILEFKVPESTKLSAIIPDIPFIVSYAIGYFFIGTAWYNHHYMFSKTKLVTQRVFWTNIAWMFATSFLPVATAWVGEHINSRGPQIFYAIIYTLWSITYALLTYYIAADNEKAGHPEIAKSIRSMRIYRFMTNWKTLLIHLVLLVLTLIFIPALQLALVLIQIIFVGSRFNKDSDKLF</sequence>
<evidence type="ECO:0000256" key="10">
    <source>
        <dbReference type="ARBA" id="ARBA00023136"/>
    </source>
</evidence>
<dbReference type="STRING" id="1007676.ABM34_00960"/>
<keyword evidence="6" id="KW-0631">Potassium channel</keyword>
<feature type="transmembrane region" description="Helical" evidence="13">
    <location>
        <begin position="78"/>
        <end position="95"/>
    </location>
</feature>
<dbReference type="GO" id="GO:0015252">
    <property type="term" value="F:proton channel activity"/>
    <property type="evidence" value="ECO:0007669"/>
    <property type="project" value="InterPro"/>
</dbReference>
<keyword evidence="7" id="KW-0630">Potassium</keyword>
<evidence type="ECO:0000256" key="2">
    <source>
        <dbReference type="ARBA" id="ARBA00006920"/>
    </source>
</evidence>
<proteinExistence type="inferred from homology"/>
<keyword evidence="9" id="KW-0406">Ion transport</keyword>
<organism evidence="14 15">
    <name type="scientific">Companilactobacillus ginsenosidimutans</name>
    <dbReference type="NCBI Taxonomy" id="1007676"/>
    <lineage>
        <taxon>Bacteria</taxon>
        <taxon>Bacillati</taxon>
        <taxon>Bacillota</taxon>
        <taxon>Bacilli</taxon>
        <taxon>Lactobacillales</taxon>
        <taxon>Lactobacillaceae</taxon>
        <taxon>Companilactobacillus</taxon>
    </lineage>
</organism>